<gene>
    <name evidence="4" type="ORF">UO65_2366</name>
</gene>
<feature type="transmembrane region" description="Helical" evidence="2">
    <location>
        <begin position="86"/>
        <end position="108"/>
    </location>
</feature>
<name>W7J8M8_9PSEU</name>
<dbReference type="SUPFAM" id="SSF53474">
    <property type="entry name" value="alpha/beta-Hydrolases"/>
    <property type="match status" value="1"/>
</dbReference>
<feature type="transmembrane region" description="Helical" evidence="2">
    <location>
        <begin position="15"/>
        <end position="40"/>
    </location>
</feature>
<evidence type="ECO:0000313" key="4">
    <source>
        <dbReference type="EMBL" id="EWC62379.1"/>
    </source>
</evidence>
<dbReference type="GO" id="GO:0016787">
    <property type="term" value="F:hydrolase activity"/>
    <property type="evidence" value="ECO:0007669"/>
    <property type="project" value="UniProtKB-KW"/>
</dbReference>
<feature type="domain" description="Alpha/beta hydrolase fold-3" evidence="3">
    <location>
        <begin position="161"/>
        <end position="376"/>
    </location>
</feature>
<dbReference type="PANTHER" id="PTHR48081">
    <property type="entry name" value="AB HYDROLASE SUPERFAMILY PROTEIN C4A8.06C"/>
    <property type="match status" value="1"/>
</dbReference>
<reference evidence="4 5" key="1">
    <citation type="journal article" date="2014" name="Genome Announc.">
        <title>Draft Genome Sequence of the Antitrypanosomally Active Sponge-Associated Bacterium Actinokineospora sp. Strain EG49.</title>
        <authorList>
            <person name="Harjes J."/>
            <person name="Ryu T."/>
            <person name="Abdelmohsen U.R."/>
            <person name="Moitinho-Silva L."/>
            <person name="Horn H."/>
            <person name="Ravasi T."/>
            <person name="Hentschel U."/>
        </authorList>
    </citation>
    <scope>NUCLEOTIDE SEQUENCE [LARGE SCALE GENOMIC DNA]</scope>
    <source>
        <strain evidence="4 5">EG49</strain>
    </source>
</reference>
<keyword evidence="2" id="KW-1133">Transmembrane helix</keyword>
<comment type="caution">
    <text evidence="4">The sequence shown here is derived from an EMBL/GenBank/DDBJ whole genome shotgun (WGS) entry which is preliminary data.</text>
</comment>
<dbReference type="InterPro" id="IPR050300">
    <property type="entry name" value="GDXG_lipolytic_enzyme"/>
</dbReference>
<accession>W7J8M8</accession>
<dbReference type="Pfam" id="PF07859">
    <property type="entry name" value="Abhydrolase_3"/>
    <property type="match status" value="1"/>
</dbReference>
<organism evidence="4 5">
    <name type="scientific">Actinokineospora spheciospongiae</name>
    <dbReference type="NCBI Taxonomy" id="909613"/>
    <lineage>
        <taxon>Bacteria</taxon>
        <taxon>Bacillati</taxon>
        <taxon>Actinomycetota</taxon>
        <taxon>Actinomycetes</taxon>
        <taxon>Pseudonocardiales</taxon>
        <taxon>Pseudonocardiaceae</taxon>
        <taxon>Actinokineospora</taxon>
    </lineage>
</organism>
<protein>
    <submittedName>
        <fullName evidence="4">Esterase/lipase</fullName>
    </submittedName>
</protein>
<dbReference type="STRING" id="909613.UO65_2366"/>
<dbReference type="InterPro" id="IPR013094">
    <property type="entry name" value="AB_hydrolase_3"/>
</dbReference>
<dbReference type="Gene3D" id="3.40.50.1820">
    <property type="entry name" value="alpha/beta hydrolase"/>
    <property type="match status" value="1"/>
</dbReference>
<evidence type="ECO:0000256" key="2">
    <source>
        <dbReference type="SAM" id="Phobius"/>
    </source>
</evidence>
<keyword evidence="5" id="KW-1185">Reference proteome</keyword>
<dbReference type="EMBL" id="AYXG01000081">
    <property type="protein sequence ID" value="EWC62379.1"/>
    <property type="molecule type" value="Genomic_DNA"/>
</dbReference>
<keyword evidence="2" id="KW-0812">Transmembrane</keyword>
<dbReference type="AlphaFoldDB" id="W7J8M8"/>
<dbReference type="InterPro" id="IPR029058">
    <property type="entry name" value="AB_hydrolase_fold"/>
</dbReference>
<dbReference type="eggNOG" id="COG0657">
    <property type="taxonomic scope" value="Bacteria"/>
</dbReference>
<evidence type="ECO:0000313" key="5">
    <source>
        <dbReference type="Proteomes" id="UP000019277"/>
    </source>
</evidence>
<sequence length="402" mass="41423">MVVARTRADGVGSRVFAVVGAVVVGWIALVLVLLGVGALLPGLGLLGAAGTAVAATTAAPSVLIGLLAVGGALLVRRRFRRTGTVLGAAGGVGTAMALVIVVGFWIAAAGAGATINPFRALVPTSPFGDGPDEHPVYSRTASGQDLHAAVYRPATANAPLMVYAHGGGWVEGSELDRDRDMRWFADRGWLVVSVEYTLASETVHTWDIAGPQLACALIWAAERAPAWGGDPARIALLGDSAGGQLATTLAYQAAEGSARSSCGGTVPRVAALAVQYPAVDPVGAYDNGFSIGDDPKLDTRFLGRAYTGGTPAEVPDHYRAITGTTLLPPTAPPTLVISPDDDSVVPPNGVRAFADRAREAGIDVTLVRLPFANHAYDTGATGSLGNQARLTITENWLRDHLR</sequence>
<feature type="transmembrane region" description="Helical" evidence="2">
    <location>
        <begin position="52"/>
        <end position="74"/>
    </location>
</feature>
<evidence type="ECO:0000256" key="1">
    <source>
        <dbReference type="ARBA" id="ARBA00022801"/>
    </source>
</evidence>
<keyword evidence="1" id="KW-0378">Hydrolase</keyword>
<proteinExistence type="predicted"/>
<evidence type="ECO:0000259" key="3">
    <source>
        <dbReference type="Pfam" id="PF07859"/>
    </source>
</evidence>
<keyword evidence="2" id="KW-0472">Membrane</keyword>
<dbReference type="Proteomes" id="UP000019277">
    <property type="component" value="Unassembled WGS sequence"/>
</dbReference>